<keyword evidence="2" id="KW-1185">Reference proteome</keyword>
<accession>D9XUX2</accession>
<evidence type="ECO:0008006" key="3">
    <source>
        <dbReference type="Google" id="ProtNLM"/>
    </source>
</evidence>
<dbReference type="EMBL" id="GG657758">
    <property type="protein sequence ID" value="EFL37683.1"/>
    <property type="molecule type" value="Genomic_DNA"/>
</dbReference>
<reference evidence="1" key="1">
    <citation type="submission" date="2009-02" db="EMBL/GenBank/DDBJ databases">
        <title>Annotation of Streptomyces griseoflavus strain Tu4000.</title>
        <authorList>
            <consortium name="The Broad Institute Genome Sequencing Platform"/>
            <consortium name="Broad Institute Microbial Sequencing Center"/>
            <person name="Fischbach M."/>
            <person name="Godfrey P."/>
            <person name="Ward D."/>
            <person name="Young S."/>
            <person name="Zeng Q."/>
            <person name="Koehrsen M."/>
            <person name="Alvarado L."/>
            <person name="Berlin A.M."/>
            <person name="Bochicchio J."/>
            <person name="Borenstein D."/>
            <person name="Chapman S.B."/>
            <person name="Chen Z."/>
            <person name="Engels R."/>
            <person name="Freedman E."/>
            <person name="Gellesch M."/>
            <person name="Goldberg J."/>
            <person name="Griggs A."/>
            <person name="Gujja S."/>
            <person name="Heilman E.R."/>
            <person name="Heiman D.I."/>
            <person name="Hepburn T.A."/>
            <person name="Howarth C."/>
            <person name="Jen D."/>
            <person name="Larson L."/>
            <person name="Lewis B."/>
            <person name="Mehta T."/>
            <person name="Park D."/>
            <person name="Pearson M."/>
            <person name="Richards J."/>
            <person name="Roberts A."/>
            <person name="Saif S."/>
            <person name="Shea T.D."/>
            <person name="Shenoy N."/>
            <person name="Sisk P."/>
            <person name="Stolte C."/>
            <person name="Sykes S.N."/>
            <person name="Thomson T."/>
            <person name="Walk T."/>
            <person name="White J."/>
            <person name="Yandava C."/>
            <person name="Straight P."/>
            <person name="Clardy J."/>
            <person name="Hung D."/>
            <person name="Kolter R."/>
            <person name="Mekalanos J."/>
            <person name="Walker S."/>
            <person name="Walsh C.T."/>
            <person name="Wieland-Brown L.C."/>
            <person name="Haas B."/>
            <person name="Nusbaum C."/>
            <person name="Birren B."/>
        </authorList>
    </citation>
    <scope>NUCLEOTIDE SEQUENCE [LARGE SCALE GENOMIC DNA]</scope>
    <source>
        <strain evidence="1">Tu4000</strain>
    </source>
</reference>
<name>D9XUX2_9ACTN</name>
<organism evidence="1 2">
    <name type="scientific">Streptomyces griseoflavus Tu4000</name>
    <dbReference type="NCBI Taxonomy" id="467200"/>
    <lineage>
        <taxon>Bacteria</taxon>
        <taxon>Bacillati</taxon>
        <taxon>Actinomycetota</taxon>
        <taxon>Actinomycetes</taxon>
        <taxon>Kitasatosporales</taxon>
        <taxon>Streptomycetaceae</taxon>
        <taxon>Streptomyces</taxon>
    </lineage>
</organism>
<dbReference type="Proteomes" id="UP000002968">
    <property type="component" value="Unassembled WGS sequence"/>
</dbReference>
<evidence type="ECO:0000313" key="1">
    <source>
        <dbReference type="EMBL" id="EFL37683.1"/>
    </source>
</evidence>
<gene>
    <name evidence="1" type="ORF">SSRG_00487</name>
</gene>
<dbReference type="STRING" id="467200.SSRG_00487"/>
<protein>
    <recommendedName>
        <fullName evidence="3">PRC-barrel domain-containing protein</fullName>
    </recommendedName>
</protein>
<dbReference type="eggNOG" id="COG1873">
    <property type="taxonomic scope" value="Bacteria"/>
</dbReference>
<dbReference type="Gene3D" id="2.30.30.240">
    <property type="entry name" value="PRC-barrel domain"/>
    <property type="match status" value="2"/>
</dbReference>
<dbReference type="SUPFAM" id="SSF50346">
    <property type="entry name" value="PRC-barrel domain"/>
    <property type="match status" value="1"/>
</dbReference>
<sequence>MLFSRVRGLPVLTPGDADRVGVVRALTVDAASAEVTHVRIRRGRLRKEAVVAWDALGAAGPDMLIARPSGGPAEAPPHRDLVGSRVLTECGEERGTVLDAAFDPVTARIEAILTTRGELPPGRLLGLGDHALVIRTGQGRPGQGLPAGGGGRGCLAC</sequence>
<proteinExistence type="predicted"/>
<dbReference type="AlphaFoldDB" id="D9XUX2"/>
<evidence type="ECO:0000313" key="2">
    <source>
        <dbReference type="Proteomes" id="UP000002968"/>
    </source>
</evidence>
<dbReference type="HOGENOM" id="CLU_153926_0_0_11"/>
<dbReference type="InterPro" id="IPR011033">
    <property type="entry name" value="PRC_barrel-like_sf"/>
</dbReference>